<feature type="domain" description="GH29D-like beta-sandwich" evidence="2">
    <location>
        <begin position="129"/>
        <end position="195"/>
    </location>
</feature>
<dbReference type="RefSeq" id="WP_242935195.1">
    <property type="nucleotide sequence ID" value="NZ_AP025028.1"/>
</dbReference>
<feature type="domain" description="GH29D-like beta-sandwich" evidence="2">
    <location>
        <begin position="222"/>
        <end position="286"/>
    </location>
</feature>
<dbReference type="Pfam" id="PF07588">
    <property type="entry name" value="DUF1554"/>
    <property type="match status" value="2"/>
</dbReference>
<reference evidence="3 4" key="1">
    <citation type="submission" date="2021-08" db="EMBL/GenBank/DDBJ databases">
        <title>Complete genome sequence of Leptospira kobayashii strain E30.</title>
        <authorList>
            <person name="Nakao R."/>
            <person name="Nakamura S."/>
            <person name="Masuzawa T."/>
            <person name="Koizumi N."/>
        </authorList>
    </citation>
    <scope>NUCLEOTIDE SEQUENCE [LARGE SCALE GENOMIC DNA]</scope>
    <source>
        <strain evidence="3 4">E30</strain>
    </source>
</reference>
<evidence type="ECO:0000313" key="4">
    <source>
        <dbReference type="Proteomes" id="UP000245263"/>
    </source>
</evidence>
<feature type="domain" description="GH29D-like beta-sandwich" evidence="2">
    <location>
        <begin position="475"/>
        <end position="535"/>
    </location>
</feature>
<sequence>MKLKRSPWEFISLSNFLKQFLGWDRYSIGGTAKNILGKNLKIQIETRANFDTSPVIESLEIVSSGSFHFDKSYSDRTTYKISLIASPSDPTQVCEVTGSEGMINGSNVTSVGVECGEAIYVQTPVFSPPPSEYYLAQSVQITSATDGAKIYYSLNGISPDCSGSNGTVYSGSVSLAAPTAPPTIESHDLRAIACKADKSSFTQRGDYTITNGLLGTPNFNIPPGTYTTAQSLTMTPPGSPIGIAIHYTTDNSAPTCTSTSGTSVAISASTTIRAISCLAGYTRSSETSGYYEITGTVAAPNFSMSGGTYYNDQTLTLSSPTSGASIRYNLTIGSTPSNPDCSSSTLYTTPLTINQDDTRIVAIACRSGWADSTFSSQTYRLTVADPILSPVSGDYSSNISVSASTTTSGANIHYRVGASASCSDSTTAPSLNITGSETINNVYSIACKSNYTSSAIISGIYTMTGTLPTPVFSLAAGAYGGSQSVTVSAGAGSPSGTSIHYTTDGSGPTCASATSPNPITVAASSTIIAIACKSSPAWISSSVVSASYTINGQLTAPSFSANPGLVSGIYENEQTITISSDPGTTIYYTVGNGSHTPPTCGTGSVGTSATISANTNNVIKAIACRASYTDSNVSTSVSYNLKANIPSPSVSSGVYQIAQNIGFSSTTSGATIHVTHGTSLPSDPSCASPTGNVSIPLNTPSYYIKAIACKSGFTDSDIYTSAAYTVTGTVPAPSLSGPAGVLNTLTLTENSPPSGQTLCYRIGADPECSATNGGSALNTGGFCASGTVAYTAPVPINVSSDFRARACSNNYIQSSVIQQTVTIGGTVGTVSFSPDPNTVANNDYTTTLSASGSSVIYYRTDGINPDCTGVGATAGNSISITQNSFSIKAIGCAALTNPSAVVTKTSNLQVATPTLTSPGADGTFDSDIVAVWGTVTTGATILYRIDASTPDCAAPAASGTYTFSSWINLPVAGSGGIHNMRVIGCKTGYGSASAATGTFTFTAATPVYKIGTSIFSPATATLPSTTLLLSTATGGANICLLDTGSSPACNTSGGCSVGTASNQFQHNTTGTKTVKAIACKTDYLGSAVESKTFTLDSPKLRIFLSETTTDGNRSTVSADALCNSDAGRPYTGSAYKALRMGGGRNGTTDWIMLKGWDYYRADGTTLIGSSLPAGPGWTSGTLSNSISSTAGNVFTGIEMDGSGNFIESGTVCSGWATNLGSVYARSGVSSVNSNAAFSAGANPCSTTSKLYCMEQPIGAKRIFLTNATVSGAVGLSGADSACNSDANKPTTGTYKALISTSARTPGSDWPLAANTLYLRPDQITPTGITNGSKQFVFPLINSISTVSGTQNVFTGIDTSTSTWTTGDNCSNFSDITLFSSILKGSSNATSQSALNDGSANCLLASALIYCVEQ</sequence>
<feature type="domain" description="GH29D-like beta-sandwich" evidence="2">
    <location>
        <begin position="305"/>
        <end position="373"/>
    </location>
</feature>
<evidence type="ECO:0000259" key="2">
    <source>
        <dbReference type="Pfam" id="PF13290"/>
    </source>
</evidence>
<evidence type="ECO:0008006" key="5">
    <source>
        <dbReference type="Google" id="ProtNLM"/>
    </source>
</evidence>
<dbReference type="EMBL" id="AP025028">
    <property type="protein sequence ID" value="BDA79643.1"/>
    <property type="molecule type" value="Genomic_DNA"/>
</dbReference>
<dbReference type="InterPro" id="IPR016186">
    <property type="entry name" value="C-type_lectin-like/link_sf"/>
</dbReference>
<dbReference type="SUPFAM" id="SSF56436">
    <property type="entry name" value="C-type lectin-like"/>
    <property type="match status" value="1"/>
</dbReference>
<dbReference type="Proteomes" id="UP000245263">
    <property type="component" value="Chromosome 1"/>
</dbReference>
<evidence type="ECO:0000313" key="3">
    <source>
        <dbReference type="EMBL" id="BDA79643.1"/>
    </source>
</evidence>
<dbReference type="InterPro" id="IPR011448">
    <property type="entry name" value="DUF1554"/>
</dbReference>
<feature type="domain" description="DUF1554" evidence="1">
    <location>
        <begin position="1272"/>
        <end position="1380"/>
    </location>
</feature>
<dbReference type="InterPro" id="IPR059177">
    <property type="entry name" value="GH29D-like_dom"/>
</dbReference>
<name>A0ABM7UT08_9LEPT</name>
<gene>
    <name evidence="3" type="ORF">LPTSP3_g25730</name>
</gene>
<evidence type="ECO:0000259" key="1">
    <source>
        <dbReference type="Pfam" id="PF07588"/>
    </source>
</evidence>
<dbReference type="InterPro" id="IPR016187">
    <property type="entry name" value="CTDL_fold"/>
</dbReference>
<proteinExistence type="predicted"/>
<dbReference type="Pfam" id="PF13290">
    <property type="entry name" value="CHB_HEX_C_1"/>
    <property type="match status" value="4"/>
</dbReference>
<dbReference type="Gene3D" id="3.10.100.10">
    <property type="entry name" value="Mannose-Binding Protein A, subunit A"/>
    <property type="match status" value="2"/>
</dbReference>
<organism evidence="3 4">
    <name type="scientific">Leptospira kobayashii</name>
    <dbReference type="NCBI Taxonomy" id="1917830"/>
    <lineage>
        <taxon>Bacteria</taxon>
        <taxon>Pseudomonadati</taxon>
        <taxon>Spirochaetota</taxon>
        <taxon>Spirochaetia</taxon>
        <taxon>Leptospirales</taxon>
        <taxon>Leptospiraceae</taxon>
        <taxon>Leptospira</taxon>
    </lineage>
</organism>
<protein>
    <recommendedName>
        <fullName evidence="5">DUF1554 domain-containing protein</fullName>
    </recommendedName>
</protein>
<keyword evidence="4" id="KW-1185">Reference proteome</keyword>
<feature type="domain" description="DUF1554" evidence="1">
    <location>
        <begin position="1108"/>
        <end position="1227"/>
    </location>
</feature>
<accession>A0ABM7UT08</accession>